<evidence type="ECO:0000256" key="1">
    <source>
        <dbReference type="SAM" id="MobiDB-lite"/>
    </source>
</evidence>
<name>A0A1N7EXU4_9RHOB</name>
<dbReference type="CDD" id="cd14727">
    <property type="entry name" value="ChanN-like"/>
    <property type="match status" value="1"/>
</dbReference>
<dbReference type="EMBL" id="FTNV01000001">
    <property type="protein sequence ID" value="SIR92928.1"/>
    <property type="molecule type" value="Genomic_DNA"/>
</dbReference>
<evidence type="ECO:0000313" key="3">
    <source>
        <dbReference type="EMBL" id="SIR92928.1"/>
    </source>
</evidence>
<keyword evidence="4" id="KW-1185">Reference proteome</keyword>
<protein>
    <submittedName>
        <fullName evidence="3">Uncharacterized iron-regulated protein</fullName>
    </submittedName>
</protein>
<dbReference type="STRING" id="573024.SAMN05216208_1527"/>
<accession>A0A1N7EXU4</accession>
<dbReference type="AlphaFoldDB" id="A0A1N7EXU4"/>
<feature type="domain" description="Haem-binding uptake Tiki superfamily ChaN" evidence="2">
    <location>
        <begin position="10"/>
        <end position="201"/>
    </location>
</feature>
<gene>
    <name evidence="3" type="ORF">SAMN05421666_0608</name>
</gene>
<dbReference type="InterPro" id="IPR007314">
    <property type="entry name" value="Cofac_haem-bd_dom"/>
</dbReference>
<feature type="region of interest" description="Disordered" evidence="1">
    <location>
        <begin position="214"/>
        <end position="246"/>
    </location>
</feature>
<dbReference type="Pfam" id="PF04187">
    <property type="entry name" value="Cofac_haem_bdg"/>
    <property type="match status" value="1"/>
</dbReference>
<evidence type="ECO:0000313" key="4">
    <source>
        <dbReference type="Proteomes" id="UP000186019"/>
    </source>
</evidence>
<evidence type="ECO:0000259" key="2">
    <source>
        <dbReference type="Pfam" id="PF04187"/>
    </source>
</evidence>
<dbReference type="SUPFAM" id="SSF159501">
    <property type="entry name" value="EreA/ChaN-like"/>
    <property type="match status" value="1"/>
</dbReference>
<dbReference type="Proteomes" id="UP000186019">
    <property type="component" value="Unassembled WGS sequence"/>
</dbReference>
<reference evidence="3 4" key="1">
    <citation type="submission" date="2017-01" db="EMBL/GenBank/DDBJ databases">
        <authorList>
            <person name="Mah S.A."/>
            <person name="Swanson W.J."/>
            <person name="Moy G.W."/>
            <person name="Vacquier V.D."/>
        </authorList>
    </citation>
    <scope>NUCLEOTIDE SEQUENCE [LARGE SCALE GENOMIC DNA]</scope>
    <source>
        <strain evidence="3 4">DSM 29590</strain>
    </source>
</reference>
<proteinExistence type="predicted"/>
<sequence>MLFAAAPAFGQDIFVMGEVHDNPAHHSVQAKRVADLRPAALVFEMLTPEQAKRISPGQLEDRDALANLLEWDESGWPDFGFYHSIMTAAPQARIYGAGVPREAARSVGDNGLAAVFGAGAEDYGLTQPLDEAEQAAREALQAKAHCDALPAAILPMMVDVQRLRDAALARKARTAMIETGGPVAVITGNGHARRDWGMPALLAMAAPDLDIHVLGQGEDDRPPEGSFDEIVYSPAPVRPDPCDAFR</sequence>
<dbReference type="Gene3D" id="3.40.50.11550">
    <property type="match status" value="2"/>
</dbReference>
<organism evidence="3 4">
    <name type="scientific">Roseovarius nanhaiticus</name>
    <dbReference type="NCBI Taxonomy" id="573024"/>
    <lineage>
        <taxon>Bacteria</taxon>
        <taxon>Pseudomonadati</taxon>
        <taxon>Pseudomonadota</taxon>
        <taxon>Alphaproteobacteria</taxon>
        <taxon>Rhodobacterales</taxon>
        <taxon>Roseobacteraceae</taxon>
        <taxon>Roseovarius</taxon>
    </lineage>
</organism>